<organism evidence="1 2">
    <name type="scientific">Candidatus Lokiarchaeum ossiferum</name>
    <dbReference type="NCBI Taxonomy" id="2951803"/>
    <lineage>
        <taxon>Archaea</taxon>
        <taxon>Promethearchaeati</taxon>
        <taxon>Promethearchaeota</taxon>
        <taxon>Promethearchaeia</taxon>
        <taxon>Promethearchaeales</taxon>
        <taxon>Promethearchaeaceae</taxon>
        <taxon>Candidatus Lokiarchaeum</taxon>
    </lineage>
</organism>
<reference evidence="1" key="1">
    <citation type="submission" date="2022-09" db="EMBL/GenBank/DDBJ databases">
        <title>Actin cytoskeleton and complex cell architecture in an #Asgard archaeon.</title>
        <authorList>
            <person name="Ponce Toledo R.I."/>
            <person name="Schleper C."/>
            <person name="Rodrigues Oliveira T."/>
            <person name="Wollweber F."/>
            <person name="Xu J."/>
            <person name="Rittmann S."/>
            <person name="Klingl A."/>
            <person name="Pilhofer M."/>
        </authorList>
    </citation>
    <scope>NUCLEOTIDE SEQUENCE</scope>
    <source>
        <strain evidence="1">B-35</strain>
    </source>
</reference>
<dbReference type="InterPro" id="IPR018163">
    <property type="entry name" value="Thr/Ala-tRNA-synth_IIc_edit"/>
</dbReference>
<evidence type="ECO:0000313" key="1">
    <source>
        <dbReference type="EMBL" id="UYP46663.1"/>
    </source>
</evidence>
<accession>A0ABY6HT23</accession>
<protein>
    <submittedName>
        <fullName evidence="1">Uncharacterized protein</fullName>
    </submittedName>
</protein>
<dbReference type="EMBL" id="CP104013">
    <property type="protein sequence ID" value="UYP46663.1"/>
    <property type="molecule type" value="Genomic_DNA"/>
</dbReference>
<evidence type="ECO:0000313" key="2">
    <source>
        <dbReference type="Proteomes" id="UP001208689"/>
    </source>
</evidence>
<dbReference type="Gene3D" id="3.30.980.10">
    <property type="entry name" value="Threonyl-trna Synthetase, Chain A, domain 2"/>
    <property type="match status" value="1"/>
</dbReference>
<keyword evidence="2" id="KW-1185">Reference proteome</keyword>
<gene>
    <name evidence="1" type="ORF">NEF87_002948</name>
</gene>
<proteinExistence type="predicted"/>
<sequence length="156" mass="18175">MKNNLPIEQSGAVLLMAAVKKIYPSARIVKCDVDRKNKFSYDFEVKSLLNNHDLEIVEEIMQEMIRRDLRIKQFPILHEEARLIFHQEPYRLKEIYASPYKKPIVSLLDGEVDLAQKPCIDKVGEISSVSIDKNQSLDPISMHDNYYHQRIYGLIS</sequence>
<dbReference type="SUPFAM" id="SSF55186">
    <property type="entry name" value="ThrRS/AlaRS common domain"/>
    <property type="match status" value="1"/>
</dbReference>
<dbReference type="Proteomes" id="UP001208689">
    <property type="component" value="Chromosome"/>
</dbReference>
<name>A0ABY6HT23_9ARCH</name>